<sequence length="60" mass="6735">MIIGRVIKNDSTGSDVSLKYLYTMRTTSAIPADCSNISCSSQTYRVRRGFAETRFISDHI</sequence>
<reference evidence="2" key="1">
    <citation type="submission" date="2019-04" db="EMBL/GenBank/DDBJ databases">
        <title>Friends and foes A comparative genomics studyof 23 Aspergillus species from section Flavi.</title>
        <authorList>
            <consortium name="DOE Joint Genome Institute"/>
            <person name="Kjaerbolling I."/>
            <person name="Vesth T."/>
            <person name="Frisvad J.C."/>
            <person name="Nybo J.L."/>
            <person name="Theobald S."/>
            <person name="Kildgaard S."/>
            <person name="Isbrandt T."/>
            <person name="Kuo A."/>
            <person name="Sato A."/>
            <person name="Lyhne E.K."/>
            <person name="Kogle M.E."/>
            <person name="Wiebenga A."/>
            <person name="Kun R.S."/>
            <person name="Lubbers R.J."/>
            <person name="Makela M.R."/>
            <person name="Barry K."/>
            <person name="Chovatia M."/>
            <person name="Clum A."/>
            <person name="Daum C."/>
            <person name="Haridas S."/>
            <person name="He G."/>
            <person name="LaButti K."/>
            <person name="Lipzen A."/>
            <person name="Mondo S."/>
            <person name="Riley R."/>
            <person name="Salamov A."/>
            <person name="Simmons B.A."/>
            <person name="Magnuson J.K."/>
            <person name="Henrissat B."/>
            <person name="Mortensen U.H."/>
            <person name="Larsen T.O."/>
            <person name="Devries R.P."/>
            <person name="Grigoriev I.V."/>
            <person name="Machida M."/>
            <person name="Baker S.E."/>
            <person name="Andersen M.R."/>
        </authorList>
    </citation>
    <scope>NUCLEOTIDE SEQUENCE [LARGE SCALE GENOMIC DNA]</scope>
    <source>
        <strain evidence="2">CBS 130015</strain>
    </source>
</reference>
<evidence type="ECO:0000313" key="2">
    <source>
        <dbReference type="Proteomes" id="UP000325433"/>
    </source>
</evidence>
<evidence type="ECO:0000313" key="1">
    <source>
        <dbReference type="EMBL" id="KAE8312586.1"/>
    </source>
</evidence>
<keyword evidence="2" id="KW-1185">Reference proteome</keyword>
<name>A0A5N6VWI3_9EURO</name>
<dbReference type="Proteomes" id="UP000325433">
    <property type="component" value="Unassembled WGS sequence"/>
</dbReference>
<proteinExistence type="predicted"/>
<dbReference type="EMBL" id="ML738332">
    <property type="protein sequence ID" value="KAE8312586.1"/>
    <property type="molecule type" value="Genomic_DNA"/>
</dbReference>
<protein>
    <submittedName>
        <fullName evidence="1">Uncharacterized protein</fullName>
    </submittedName>
</protein>
<organism evidence="1 2">
    <name type="scientific">Aspergillus transmontanensis</name>
    <dbReference type="NCBI Taxonomy" id="1034304"/>
    <lineage>
        <taxon>Eukaryota</taxon>
        <taxon>Fungi</taxon>
        <taxon>Dikarya</taxon>
        <taxon>Ascomycota</taxon>
        <taxon>Pezizomycotina</taxon>
        <taxon>Eurotiomycetes</taxon>
        <taxon>Eurotiomycetidae</taxon>
        <taxon>Eurotiales</taxon>
        <taxon>Aspergillaceae</taxon>
        <taxon>Aspergillus</taxon>
        <taxon>Aspergillus subgen. Circumdati</taxon>
    </lineage>
</organism>
<accession>A0A5N6VWI3</accession>
<gene>
    <name evidence="1" type="ORF">BDV41DRAFT_538834</name>
</gene>
<dbReference type="AlphaFoldDB" id="A0A5N6VWI3"/>